<gene>
    <name evidence="1" type="ORF">LCGC14_0755410</name>
</gene>
<dbReference type="AlphaFoldDB" id="A0A0F9T9R0"/>
<dbReference type="EMBL" id="LAZR01001843">
    <property type="protein sequence ID" value="KKN38233.1"/>
    <property type="molecule type" value="Genomic_DNA"/>
</dbReference>
<proteinExistence type="predicted"/>
<evidence type="ECO:0000313" key="1">
    <source>
        <dbReference type="EMBL" id="KKN38233.1"/>
    </source>
</evidence>
<accession>A0A0F9T9R0</accession>
<sequence length="78" mass="9599">MVKIENGPFTKEKIDEDLKLCDFIYVIHSSSKQFLKKWTQEHQMVKFDEEEIVYIHRYRKDKTITIGIMRLRQLDYFI</sequence>
<name>A0A0F9T9R0_9ZZZZ</name>
<organism evidence="1">
    <name type="scientific">marine sediment metagenome</name>
    <dbReference type="NCBI Taxonomy" id="412755"/>
    <lineage>
        <taxon>unclassified sequences</taxon>
        <taxon>metagenomes</taxon>
        <taxon>ecological metagenomes</taxon>
    </lineage>
</organism>
<reference evidence="1" key="1">
    <citation type="journal article" date="2015" name="Nature">
        <title>Complex archaea that bridge the gap between prokaryotes and eukaryotes.</title>
        <authorList>
            <person name="Spang A."/>
            <person name="Saw J.H."/>
            <person name="Jorgensen S.L."/>
            <person name="Zaremba-Niedzwiedzka K."/>
            <person name="Martijn J."/>
            <person name="Lind A.E."/>
            <person name="van Eijk R."/>
            <person name="Schleper C."/>
            <person name="Guy L."/>
            <person name="Ettema T.J."/>
        </authorList>
    </citation>
    <scope>NUCLEOTIDE SEQUENCE</scope>
</reference>
<protein>
    <submittedName>
        <fullName evidence="1">Uncharacterized protein</fullName>
    </submittedName>
</protein>
<comment type="caution">
    <text evidence="1">The sequence shown here is derived from an EMBL/GenBank/DDBJ whole genome shotgun (WGS) entry which is preliminary data.</text>
</comment>